<dbReference type="PROSITE" id="PS50850">
    <property type="entry name" value="MFS"/>
    <property type="match status" value="1"/>
</dbReference>
<dbReference type="GO" id="GO:0005886">
    <property type="term" value="C:plasma membrane"/>
    <property type="evidence" value="ECO:0007669"/>
    <property type="project" value="UniProtKB-SubCell"/>
</dbReference>
<dbReference type="Proteomes" id="UP000361993">
    <property type="component" value="Unassembled WGS sequence"/>
</dbReference>
<evidence type="ECO:0000256" key="5">
    <source>
        <dbReference type="ARBA" id="ARBA00023136"/>
    </source>
</evidence>
<evidence type="ECO:0000256" key="3">
    <source>
        <dbReference type="ARBA" id="ARBA00022692"/>
    </source>
</evidence>
<keyword evidence="4 6" id="KW-1133">Transmembrane helix</keyword>
<keyword evidence="2" id="KW-1003">Cell membrane</keyword>
<evidence type="ECO:0000256" key="2">
    <source>
        <dbReference type="ARBA" id="ARBA00022475"/>
    </source>
</evidence>
<dbReference type="EMBL" id="AACDUL010000010">
    <property type="protein sequence ID" value="EAK1509854.1"/>
    <property type="molecule type" value="Genomic_DNA"/>
</dbReference>
<feature type="transmembrane region" description="Helical" evidence="6">
    <location>
        <begin position="213"/>
        <end position="236"/>
    </location>
</feature>
<reference evidence="8" key="2">
    <citation type="submission" date="2019-04" db="EMBL/GenBank/DDBJ databases">
        <authorList>
            <consortium name="NARMS: The National Antimicrobial Resistance Monitoring System"/>
        </authorList>
    </citation>
    <scope>NUCLEOTIDE SEQUENCE</scope>
    <source>
        <strain evidence="8">FSIS11918609</strain>
    </source>
</reference>
<dbReference type="InterPro" id="IPR036259">
    <property type="entry name" value="MFS_trans_sf"/>
</dbReference>
<accession>A0A5T1QV83</accession>
<dbReference type="CDD" id="cd17324">
    <property type="entry name" value="MFS_NepI_like"/>
    <property type="match status" value="1"/>
</dbReference>
<evidence type="ECO:0000256" key="4">
    <source>
        <dbReference type="ARBA" id="ARBA00022989"/>
    </source>
</evidence>
<feature type="transmembrane region" description="Helical" evidence="6">
    <location>
        <begin position="113"/>
        <end position="134"/>
    </location>
</feature>
<dbReference type="EMBL" id="AACOBW010000002">
    <property type="protein sequence ID" value="EAL4184589.1"/>
    <property type="molecule type" value="Genomic_DNA"/>
</dbReference>
<proteinExistence type="predicted"/>
<feature type="transmembrane region" description="Helical" evidence="6">
    <location>
        <begin position="281"/>
        <end position="300"/>
    </location>
</feature>
<dbReference type="SUPFAM" id="SSF103473">
    <property type="entry name" value="MFS general substrate transporter"/>
    <property type="match status" value="1"/>
</dbReference>
<organism evidence="11">
    <name type="scientific">Campylobacter coli</name>
    <dbReference type="NCBI Taxonomy" id="195"/>
    <lineage>
        <taxon>Bacteria</taxon>
        <taxon>Pseudomonadati</taxon>
        <taxon>Campylobacterota</taxon>
        <taxon>Epsilonproteobacteria</taxon>
        <taxon>Campylobacterales</taxon>
        <taxon>Campylobacteraceae</taxon>
        <taxon>Campylobacter</taxon>
    </lineage>
</organism>
<dbReference type="InterPro" id="IPR020846">
    <property type="entry name" value="MFS_dom"/>
</dbReference>
<feature type="domain" description="Major facilitator superfamily (MFS) profile" evidence="7">
    <location>
        <begin position="17"/>
        <end position="390"/>
    </location>
</feature>
<dbReference type="InterPro" id="IPR050189">
    <property type="entry name" value="MFS_Efflux_Transporters"/>
</dbReference>
<protein>
    <submittedName>
        <fullName evidence="11">MFS transporter</fullName>
    </submittedName>
</protein>
<dbReference type="PANTHER" id="PTHR43124">
    <property type="entry name" value="PURINE EFFLUX PUMP PBUE"/>
    <property type="match status" value="1"/>
</dbReference>
<evidence type="ECO:0000313" key="10">
    <source>
        <dbReference type="EMBL" id="EAK4244957.1"/>
    </source>
</evidence>
<gene>
    <name evidence="9" type="ORF">CJD00_06235</name>
    <name evidence="10" type="ORF">CUJ71_05310</name>
    <name evidence="11" type="ORF">CYT24_01410</name>
    <name evidence="8" type="ORF">E5B80_08850</name>
</gene>
<feature type="transmembrane region" description="Helical" evidence="6">
    <location>
        <begin position="53"/>
        <end position="76"/>
    </location>
</feature>
<evidence type="ECO:0000256" key="6">
    <source>
        <dbReference type="SAM" id="Phobius"/>
    </source>
</evidence>
<feature type="transmembrane region" description="Helical" evidence="6">
    <location>
        <begin position="146"/>
        <end position="166"/>
    </location>
</feature>
<reference evidence="11 12" key="1">
    <citation type="submission" date="2018-05" db="EMBL/GenBank/DDBJ databases">
        <authorList>
            <consortium name="GenomeTrakr network: Whole genome sequencing for foodborne pathogen traceback"/>
        </authorList>
    </citation>
    <scope>NUCLEOTIDE SEQUENCE</scope>
    <source>
        <strain evidence="10">NC_C3417</strain>
        <strain evidence="9 12">NC_C6016</strain>
        <strain evidence="11">NC_C6641</strain>
    </source>
</reference>
<feature type="transmembrane region" description="Helical" evidence="6">
    <location>
        <begin position="306"/>
        <end position="327"/>
    </location>
</feature>
<keyword evidence="3 6" id="KW-0812">Transmembrane</keyword>
<dbReference type="EMBL" id="AACCAN010000030">
    <property type="protein sequence ID" value="EAJ9572482.1"/>
    <property type="molecule type" value="Genomic_DNA"/>
</dbReference>
<feature type="transmembrane region" description="Helical" evidence="6">
    <location>
        <begin position="248"/>
        <end position="269"/>
    </location>
</feature>
<keyword evidence="5 6" id="KW-0472">Membrane</keyword>
<feature type="transmembrane region" description="Helical" evidence="6">
    <location>
        <begin position="368"/>
        <end position="386"/>
    </location>
</feature>
<feature type="transmembrane region" description="Helical" evidence="6">
    <location>
        <begin position="172"/>
        <end position="192"/>
    </location>
</feature>
<dbReference type="RefSeq" id="WP_002838548.1">
    <property type="nucleotide sequence ID" value="NZ_CAKJUH010000014.1"/>
</dbReference>
<feature type="transmembrane region" description="Helical" evidence="6">
    <location>
        <begin position="83"/>
        <end position="101"/>
    </location>
</feature>
<name>A0A5T1QV83_CAMCO</name>
<evidence type="ECO:0000313" key="11">
    <source>
        <dbReference type="EMBL" id="EAL4184589.1"/>
    </source>
</evidence>
<evidence type="ECO:0000313" key="8">
    <source>
        <dbReference type="EMBL" id="EAJ9572482.1"/>
    </source>
</evidence>
<dbReference type="AlphaFoldDB" id="A0A5T1QV83"/>
<comment type="subcellular location">
    <subcellularLocation>
        <location evidence="1">Cell membrane</location>
        <topology evidence="1">Multi-pass membrane protein</topology>
    </subcellularLocation>
</comment>
<evidence type="ECO:0000259" key="7">
    <source>
        <dbReference type="PROSITE" id="PS50850"/>
    </source>
</evidence>
<evidence type="ECO:0000256" key="1">
    <source>
        <dbReference type="ARBA" id="ARBA00004651"/>
    </source>
</evidence>
<dbReference type="GO" id="GO:0022857">
    <property type="term" value="F:transmembrane transporter activity"/>
    <property type="evidence" value="ECO:0007669"/>
    <property type="project" value="InterPro"/>
</dbReference>
<evidence type="ECO:0000313" key="9">
    <source>
        <dbReference type="EMBL" id="EAK1509854.1"/>
    </source>
</evidence>
<dbReference type="PANTHER" id="PTHR43124:SF3">
    <property type="entry name" value="CHLORAMPHENICOL EFFLUX PUMP RV0191"/>
    <property type="match status" value="1"/>
</dbReference>
<dbReference type="EMBL" id="AACGCR010000006">
    <property type="protein sequence ID" value="EAK4244957.1"/>
    <property type="molecule type" value="Genomic_DNA"/>
</dbReference>
<dbReference type="Gene3D" id="1.20.1250.20">
    <property type="entry name" value="MFS general substrate transporter like domains"/>
    <property type="match status" value="1"/>
</dbReference>
<feature type="transmembrane region" description="Helical" evidence="6">
    <location>
        <begin position="339"/>
        <end position="362"/>
    </location>
</feature>
<feature type="transmembrane region" description="Helical" evidence="6">
    <location>
        <begin position="17"/>
        <end position="41"/>
    </location>
</feature>
<dbReference type="Pfam" id="PF07690">
    <property type="entry name" value="MFS_1"/>
    <property type="match status" value="1"/>
</dbReference>
<comment type="caution">
    <text evidence="11">The sequence shown here is derived from an EMBL/GenBank/DDBJ whole genome shotgun (WGS) entry which is preliminary data.</text>
</comment>
<dbReference type="InterPro" id="IPR011701">
    <property type="entry name" value="MFS"/>
</dbReference>
<sequence>MQALSQEKSNSLSGIKIILVLCLGVFGILSTELGMMGIIPIVSQNFSVSISDAGWSVSIFALVITFCAPIVPLLCANFNPKKLMLICLAVFILSSLIAAFVSEFWQLLVFRAIPAFFHPIYIALALSMAANLASDKKDIPKNVGKIFAAVSVGMVLGVPLTSYLGGNFGFEISMLLFVFLNLLSFVATLFFVPNFKKENKVKIGKQLLILRYPLLWISILCVVCINAGIWGFYSYFSDFLLSISKINFDLISIILALYGFANIIGNNLAPKLLIKNVNLNLIFTLLLMIGIYVLIFNFYYQNMILMILAFILGILGGVMNNGTHFLISHPFPRAKDFTNGLFISVANIGLSVGTAICGLVISLSNTRFIAISSVVLLSFGIVIILLRDKIQSMKLRF</sequence>
<evidence type="ECO:0000313" key="12">
    <source>
        <dbReference type="Proteomes" id="UP000361993"/>
    </source>
</evidence>